<feature type="region of interest" description="Disordered" evidence="1">
    <location>
        <begin position="147"/>
        <end position="180"/>
    </location>
</feature>
<evidence type="ECO:0000313" key="4">
    <source>
        <dbReference type="Proteomes" id="UP001444146"/>
    </source>
</evidence>
<keyword evidence="4" id="KW-1185">Reference proteome</keyword>
<sequence>MKPLIIPALLIALFAAQSAHAGGGYDLQCLLENGEQMTLSHASDTVYISFEKPGGDAEEGGSVIKLDIPSGEAKQNVIPKSDAGTASFTLRGESDDIEGAIALNYSEYDGAGDAYYTVMNSMGQETSTVSCKPGAIKVSKSLLQNGINGVGSQQTNKPTPSQQQQQQVQQSTTPPFKVQFGSSVSNEGWNTKYGVIQLTITDDNVVLKSIRVNRGNCKMESVGNRTLPATYKFGDVATFKYMKCDRIIEANIATDSGSWTFNN</sequence>
<protein>
    <recommendedName>
        <fullName evidence="5">C-type lysozyme inhibitor domain-containing protein</fullName>
    </recommendedName>
</protein>
<evidence type="ECO:0000256" key="2">
    <source>
        <dbReference type="SAM" id="SignalP"/>
    </source>
</evidence>
<name>A0ABV0HNB4_9ENTR</name>
<reference evidence="3 4" key="1">
    <citation type="submission" date="2024-01" db="EMBL/GenBank/DDBJ databases">
        <title>Pseudocitrobacter sp. Endophytic strain Cyp-38L.</title>
        <authorList>
            <person name="Amer M.A."/>
            <person name="Hamed S.M."/>
        </authorList>
    </citation>
    <scope>NUCLEOTIDE SEQUENCE [LARGE SCALE GENOMIC DNA]</scope>
    <source>
        <strain evidence="3 4">Cyp38S</strain>
    </source>
</reference>
<proteinExistence type="predicted"/>
<keyword evidence="2" id="KW-0732">Signal</keyword>
<evidence type="ECO:0000256" key="1">
    <source>
        <dbReference type="SAM" id="MobiDB-lite"/>
    </source>
</evidence>
<feature type="signal peptide" evidence="2">
    <location>
        <begin position="1"/>
        <end position="21"/>
    </location>
</feature>
<feature type="compositionally biased region" description="Low complexity" evidence="1">
    <location>
        <begin position="152"/>
        <end position="175"/>
    </location>
</feature>
<dbReference type="Proteomes" id="UP001444146">
    <property type="component" value="Unassembled WGS sequence"/>
</dbReference>
<organism evidence="3 4">
    <name type="scientific">Pseudocitrobacter cyperus</name>
    <dbReference type="NCBI Taxonomy" id="3112843"/>
    <lineage>
        <taxon>Bacteria</taxon>
        <taxon>Pseudomonadati</taxon>
        <taxon>Pseudomonadota</taxon>
        <taxon>Gammaproteobacteria</taxon>
        <taxon>Enterobacterales</taxon>
        <taxon>Enterobacteriaceae</taxon>
        <taxon>Pseudocitrobacter</taxon>
    </lineage>
</organism>
<evidence type="ECO:0000313" key="3">
    <source>
        <dbReference type="EMBL" id="MEO3991898.1"/>
    </source>
</evidence>
<dbReference type="RefSeq" id="WP_347796172.1">
    <property type="nucleotide sequence ID" value="NZ_JAYMYY010000007.1"/>
</dbReference>
<comment type="caution">
    <text evidence="3">The sequence shown here is derived from an EMBL/GenBank/DDBJ whole genome shotgun (WGS) entry which is preliminary data.</text>
</comment>
<evidence type="ECO:0008006" key="5">
    <source>
        <dbReference type="Google" id="ProtNLM"/>
    </source>
</evidence>
<gene>
    <name evidence="3" type="ORF">VSR74_19030</name>
</gene>
<dbReference type="EMBL" id="JAYMYY010000007">
    <property type="protein sequence ID" value="MEO3991898.1"/>
    <property type="molecule type" value="Genomic_DNA"/>
</dbReference>
<accession>A0ABV0HNB4</accession>
<feature type="chain" id="PRO_5045413767" description="C-type lysozyme inhibitor domain-containing protein" evidence="2">
    <location>
        <begin position="22"/>
        <end position="263"/>
    </location>
</feature>